<accession>A0ABV5KY32</accession>
<reference evidence="1 2" key="1">
    <citation type="submission" date="2024-09" db="EMBL/GenBank/DDBJ databases">
        <authorList>
            <person name="Sun Q."/>
            <person name="Mori K."/>
        </authorList>
    </citation>
    <scope>NUCLEOTIDE SEQUENCE [LARGE SCALE GENOMIC DNA]</scope>
    <source>
        <strain evidence="1 2">TISTR 2452</strain>
    </source>
</reference>
<name>A0ABV5KY32_9BACL</name>
<dbReference type="Pfam" id="PF19668">
    <property type="entry name" value="DUF6171"/>
    <property type="match status" value="1"/>
</dbReference>
<comment type="caution">
    <text evidence="1">The sequence shown here is derived from an EMBL/GenBank/DDBJ whole genome shotgun (WGS) entry which is preliminary data.</text>
</comment>
<protein>
    <submittedName>
        <fullName evidence="1">Uncharacterized protein</fullName>
    </submittedName>
</protein>
<dbReference type="InterPro" id="IPR046169">
    <property type="entry name" value="DUF6171"/>
</dbReference>
<proteinExistence type="predicted"/>
<evidence type="ECO:0000313" key="2">
    <source>
        <dbReference type="Proteomes" id="UP001589747"/>
    </source>
</evidence>
<dbReference type="RefSeq" id="WP_377501052.1">
    <property type="nucleotide sequence ID" value="NZ_JBHMDO010000047.1"/>
</dbReference>
<gene>
    <name evidence="1" type="ORF">ACFFSY_29735</name>
</gene>
<evidence type="ECO:0000313" key="1">
    <source>
        <dbReference type="EMBL" id="MFB9330145.1"/>
    </source>
</evidence>
<organism evidence="1 2">
    <name type="scientific">Paenibacillus aurantiacus</name>
    <dbReference type="NCBI Taxonomy" id="1936118"/>
    <lineage>
        <taxon>Bacteria</taxon>
        <taxon>Bacillati</taxon>
        <taxon>Bacillota</taxon>
        <taxon>Bacilli</taxon>
        <taxon>Bacillales</taxon>
        <taxon>Paenibacillaceae</taxon>
        <taxon>Paenibacillus</taxon>
    </lineage>
</organism>
<keyword evidence="2" id="KW-1185">Reference proteome</keyword>
<dbReference type="Proteomes" id="UP001589747">
    <property type="component" value="Unassembled WGS sequence"/>
</dbReference>
<dbReference type="EMBL" id="JBHMDO010000047">
    <property type="protein sequence ID" value="MFB9330145.1"/>
    <property type="molecule type" value="Genomic_DNA"/>
</dbReference>
<sequence>MSALASKPEGCKGCRDSVHVPEAQIDRMVEKLERHPESCASVERYEARLARCTACGDLQYGSTCAHCGCFVKVRAKLLAGTCPKPGGSMWD</sequence>